<organism evidence="2 3">
    <name type="scientific">Natronorubrum texcoconense</name>
    <dbReference type="NCBI Taxonomy" id="1095776"/>
    <lineage>
        <taxon>Archaea</taxon>
        <taxon>Methanobacteriati</taxon>
        <taxon>Methanobacteriota</taxon>
        <taxon>Stenosarchaea group</taxon>
        <taxon>Halobacteria</taxon>
        <taxon>Halobacteriales</taxon>
        <taxon>Natrialbaceae</taxon>
        <taxon>Natronorubrum</taxon>
    </lineage>
</organism>
<gene>
    <name evidence="2" type="ORF">SAMN04515672_0545</name>
</gene>
<dbReference type="Proteomes" id="UP000198882">
    <property type="component" value="Unassembled WGS sequence"/>
</dbReference>
<evidence type="ECO:0000313" key="2">
    <source>
        <dbReference type="EMBL" id="SDJ43274.1"/>
    </source>
</evidence>
<sequence>MEKIHISLIGLHISLVGGLLTIEEHLSGVEQSAIPFLMILGGLLLTLGTLLGYVSFNRNGGAQ</sequence>
<feature type="transmembrane region" description="Helical" evidence="1">
    <location>
        <begin position="6"/>
        <end position="22"/>
    </location>
</feature>
<feature type="transmembrane region" description="Helical" evidence="1">
    <location>
        <begin position="34"/>
        <end position="56"/>
    </location>
</feature>
<keyword evidence="3" id="KW-1185">Reference proteome</keyword>
<protein>
    <submittedName>
        <fullName evidence="2">Uncharacterized protein</fullName>
    </submittedName>
</protein>
<evidence type="ECO:0000313" key="3">
    <source>
        <dbReference type="Proteomes" id="UP000198882"/>
    </source>
</evidence>
<keyword evidence="1" id="KW-0472">Membrane</keyword>
<dbReference type="AlphaFoldDB" id="A0A1G8TPD8"/>
<name>A0A1G8TPD8_9EURY</name>
<accession>A0A1G8TPD8</accession>
<keyword evidence="1" id="KW-0812">Transmembrane</keyword>
<reference evidence="3" key="1">
    <citation type="submission" date="2016-10" db="EMBL/GenBank/DDBJ databases">
        <authorList>
            <person name="Varghese N."/>
            <person name="Submissions S."/>
        </authorList>
    </citation>
    <scope>NUCLEOTIDE SEQUENCE [LARGE SCALE GENOMIC DNA]</scope>
    <source>
        <strain evidence="3">B4,CECT 8067,JCM 17497</strain>
    </source>
</reference>
<keyword evidence="1" id="KW-1133">Transmembrane helix</keyword>
<evidence type="ECO:0000256" key="1">
    <source>
        <dbReference type="SAM" id="Phobius"/>
    </source>
</evidence>
<proteinExistence type="predicted"/>
<dbReference type="EMBL" id="FNFE01000001">
    <property type="protein sequence ID" value="SDJ43274.1"/>
    <property type="molecule type" value="Genomic_DNA"/>
</dbReference>